<evidence type="ECO:0000313" key="3">
    <source>
        <dbReference type="Proteomes" id="UP001296993"/>
    </source>
</evidence>
<protein>
    <submittedName>
        <fullName evidence="2">Uncharacterized protein</fullName>
    </submittedName>
</protein>
<feature type="transmembrane region" description="Helical" evidence="1">
    <location>
        <begin position="308"/>
        <end position="327"/>
    </location>
</feature>
<feature type="transmembrane region" description="Helical" evidence="1">
    <location>
        <begin position="459"/>
        <end position="480"/>
    </location>
</feature>
<feature type="transmembrane region" description="Helical" evidence="1">
    <location>
        <begin position="124"/>
        <end position="144"/>
    </location>
</feature>
<name>A0ABS4XGZ3_9MICC</name>
<feature type="transmembrane region" description="Helical" evidence="1">
    <location>
        <begin position="75"/>
        <end position="95"/>
    </location>
</feature>
<sequence>MSQLTATGVGLAVSAALLYVVLRFFVANPAARDSTKAISSHALWTAAIAFLATGTAGLANLWANPDPNYPSETSAPALVMHAAAPGIWLGIIYTLGQFTWPRHLKPVRSASLEVRSIKTVIPKFLAGLLLVCTVISNVAIVFAWSDPGAPSRVGTESFSSYDQTYIDGVPVDEDGYPVDEYGNLLDEEEAEEAADQPFVPSITGTRPGTVVGPYLLGGLALVLASVAAVTALVVRRPPLDALDDEGNSVLRTTWINRLLRTAIIIVGGFGAASVTYMAESMSARAEWAIPVSDPGAGFDLAVQDQTNALNMTTTLCMLLLVIIVLACRPPSLNHVSPGTATRLTDSPSAAYSTARDFLLLAQCASIVALAFLGMLPAWTTGYTESQTWEVVNVDGQGVQNLISSSGPTRLAELSSFAISMLIVIVGYFLIQALAAYVVSNRLGNGTSLEKPRTDLLPHWFTVVLAVALTTALASIATFLLKGLPTLAAAAWWMLGLLLLAGLSALTLFRMAAGRPALREVGIREDHDLRVVVAHRGARMLGGVAFFIAGILGTPRYWVPANAVHGQGIDPELDASGFQIVCLILGAVLCILPAATAYRSPMPNTNGLSVSQR</sequence>
<feature type="transmembrane region" description="Helical" evidence="1">
    <location>
        <begin position="258"/>
        <end position="278"/>
    </location>
</feature>
<feature type="transmembrane region" description="Helical" evidence="1">
    <location>
        <begin position="416"/>
        <end position="438"/>
    </location>
</feature>
<proteinExistence type="predicted"/>
<feature type="transmembrane region" description="Helical" evidence="1">
    <location>
        <begin position="577"/>
        <end position="597"/>
    </location>
</feature>
<keyword evidence="3" id="KW-1185">Reference proteome</keyword>
<keyword evidence="1" id="KW-1133">Transmembrane helix</keyword>
<keyword evidence="1" id="KW-0812">Transmembrane</keyword>
<dbReference type="Proteomes" id="UP001296993">
    <property type="component" value="Unassembled WGS sequence"/>
</dbReference>
<feature type="transmembrane region" description="Helical" evidence="1">
    <location>
        <begin position="539"/>
        <end position="557"/>
    </location>
</feature>
<dbReference type="EMBL" id="JAGIOF010000001">
    <property type="protein sequence ID" value="MBP2386964.1"/>
    <property type="molecule type" value="Genomic_DNA"/>
</dbReference>
<organism evidence="2 3">
    <name type="scientific">Paeniglutamicibacter kerguelensis</name>
    <dbReference type="NCBI Taxonomy" id="254788"/>
    <lineage>
        <taxon>Bacteria</taxon>
        <taxon>Bacillati</taxon>
        <taxon>Actinomycetota</taxon>
        <taxon>Actinomycetes</taxon>
        <taxon>Micrococcales</taxon>
        <taxon>Micrococcaceae</taxon>
        <taxon>Paeniglutamicibacter</taxon>
    </lineage>
</organism>
<feature type="transmembrane region" description="Helical" evidence="1">
    <location>
        <begin position="486"/>
        <end position="508"/>
    </location>
</feature>
<reference evidence="2 3" key="1">
    <citation type="submission" date="2021-03" db="EMBL/GenBank/DDBJ databases">
        <title>Sequencing the genomes of 1000 actinobacteria strains.</title>
        <authorList>
            <person name="Klenk H.-P."/>
        </authorList>
    </citation>
    <scope>NUCLEOTIDE SEQUENCE [LARGE SCALE GENOMIC DNA]</scope>
    <source>
        <strain evidence="2 3">DSM 15797</strain>
    </source>
</reference>
<evidence type="ECO:0000256" key="1">
    <source>
        <dbReference type="SAM" id="Phobius"/>
    </source>
</evidence>
<feature type="transmembrane region" description="Helical" evidence="1">
    <location>
        <begin position="214"/>
        <end position="234"/>
    </location>
</feature>
<feature type="transmembrane region" description="Helical" evidence="1">
    <location>
        <begin position="357"/>
        <end position="378"/>
    </location>
</feature>
<comment type="caution">
    <text evidence="2">The sequence shown here is derived from an EMBL/GenBank/DDBJ whole genome shotgun (WGS) entry which is preliminary data.</text>
</comment>
<accession>A0ABS4XGZ3</accession>
<feature type="transmembrane region" description="Helical" evidence="1">
    <location>
        <begin position="6"/>
        <end position="26"/>
    </location>
</feature>
<feature type="transmembrane region" description="Helical" evidence="1">
    <location>
        <begin position="38"/>
        <end position="63"/>
    </location>
</feature>
<keyword evidence="1" id="KW-0472">Membrane</keyword>
<gene>
    <name evidence="2" type="ORF">JOF47_002475</name>
</gene>
<dbReference type="RefSeq" id="WP_209998618.1">
    <property type="nucleotide sequence ID" value="NZ_BAAAJY010000005.1"/>
</dbReference>
<evidence type="ECO:0000313" key="2">
    <source>
        <dbReference type="EMBL" id="MBP2386964.1"/>
    </source>
</evidence>